<reference evidence="8 9" key="1">
    <citation type="submission" date="2013-03" db="EMBL/GenBank/DDBJ databases">
        <title>The Genome Sequence of Capronia epimyces CBS 606.96.</title>
        <authorList>
            <consortium name="The Broad Institute Genomics Platform"/>
            <person name="Cuomo C."/>
            <person name="de Hoog S."/>
            <person name="Gorbushina A."/>
            <person name="Walker B."/>
            <person name="Young S.K."/>
            <person name="Zeng Q."/>
            <person name="Gargeya S."/>
            <person name="Fitzgerald M."/>
            <person name="Haas B."/>
            <person name="Abouelleil A."/>
            <person name="Allen A.W."/>
            <person name="Alvarado L."/>
            <person name="Arachchi H.M."/>
            <person name="Berlin A.M."/>
            <person name="Chapman S.B."/>
            <person name="Gainer-Dewar J."/>
            <person name="Goldberg J."/>
            <person name="Griggs A."/>
            <person name="Gujja S."/>
            <person name="Hansen M."/>
            <person name="Howarth C."/>
            <person name="Imamovic A."/>
            <person name="Ireland A."/>
            <person name="Larimer J."/>
            <person name="McCowan C."/>
            <person name="Murphy C."/>
            <person name="Pearson M."/>
            <person name="Poon T.W."/>
            <person name="Priest M."/>
            <person name="Roberts A."/>
            <person name="Saif S."/>
            <person name="Shea T."/>
            <person name="Sisk P."/>
            <person name="Sykes S."/>
            <person name="Wortman J."/>
            <person name="Nusbaum C."/>
            <person name="Birren B."/>
        </authorList>
    </citation>
    <scope>NUCLEOTIDE SEQUENCE [LARGE SCALE GENOMIC DNA]</scope>
    <source>
        <strain evidence="8 9">CBS 606.96</strain>
    </source>
</reference>
<dbReference type="InterPro" id="IPR001138">
    <property type="entry name" value="Zn2Cys6_DnaBD"/>
</dbReference>
<feature type="region of interest" description="Disordered" evidence="6">
    <location>
        <begin position="623"/>
        <end position="649"/>
    </location>
</feature>
<evidence type="ECO:0000313" key="8">
    <source>
        <dbReference type="EMBL" id="EXJ81108.1"/>
    </source>
</evidence>
<dbReference type="CDD" id="cd12148">
    <property type="entry name" value="fungal_TF_MHR"/>
    <property type="match status" value="1"/>
</dbReference>
<evidence type="ECO:0000256" key="3">
    <source>
        <dbReference type="ARBA" id="ARBA00023125"/>
    </source>
</evidence>
<protein>
    <recommendedName>
        <fullName evidence="7">Zn(2)-C6 fungal-type domain-containing protein</fullName>
    </recommendedName>
</protein>
<accession>W9XLL0</accession>
<organism evidence="8 9">
    <name type="scientific">Capronia epimyces CBS 606.96</name>
    <dbReference type="NCBI Taxonomy" id="1182542"/>
    <lineage>
        <taxon>Eukaryota</taxon>
        <taxon>Fungi</taxon>
        <taxon>Dikarya</taxon>
        <taxon>Ascomycota</taxon>
        <taxon>Pezizomycotina</taxon>
        <taxon>Eurotiomycetes</taxon>
        <taxon>Chaetothyriomycetidae</taxon>
        <taxon>Chaetothyriales</taxon>
        <taxon>Herpotrichiellaceae</taxon>
        <taxon>Capronia</taxon>
    </lineage>
</organism>
<name>W9XLL0_9EURO</name>
<dbReference type="HOGENOM" id="CLU_004804_0_2_1"/>
<keyword evidence="3" id="KW-0238">DNA-binding</keyword>
<dbReference type="Pfam" id="PF00172">
    <property type="entry name" value="Zn_clus"/>
    <property type="match status" value="1"/>
</dbReference>
<dbReference type="GO" id="GO:0008270">
    <property type="term" value="F:zinc ion binding"/>
    <property type="evidence" value="ECO:0007669"/>
    <property type="project" value="InterPro"/>
</dbReference>
<dbReference type="CDD" id="cd00067">
    <property type="entry name" value="GAL4"/>
    <property type="match status" value="1"/>
</dbReference>
<dbReference type="SMART" id="SM00066">
    <property type="entry name" value="GAL4"/>
    <property type="match status" value="1"/>
</dbReference>
<evidence type="ECO:0000256" key="6">
    <source>
        <dbReference type="SAM" id="MobiDB-lite"/>
    </source>
</evidence>
<dbReference type="EMBL" id="AMGY01000006">
    <property type="protein sequence ID" value="EXJ81108.1"/>
    <property type="molecule type" value="Genomic_DNA"/>
</dbReference>
<evidence type="ECO:0000313" key="9">
    <source>
        <dbReference type="Proteomes" id="UP000019478"/>
    </source>
</evidence>
<evidence type="ECO:0000259" key="7">
    <source>
        <dbReference type="PROSITE" id="PS50048"/>
    </source>
</evidence>
<dbReference type="AlphaFoldDB" id="W9XLL0"/>
<sequence>MNSEEYEQRDRDAKRRRLRKGTHSCWECKRRKVRCTFASATDATCITCRRRGTKCVSQELPEEVGDVEDGAGRMGRVEALLNRLVQQIDHGAIQDGAESMRGQSQEHDLAALEPASVSSADANPTPSTSSSSSSHESSSGRHYPRGAQDASRSHSRPSLRTPTVFQTSPAARKAAPAGNTHNLEQISQALLTAFPIQNDIEILLEACNGPAEFCFKVSNMLHGRKKRVEVEDEAQQAKITSPRTHPVLIAKYMLILCSLTMGLSPRQHVPGLAEHHRVIMERLADAAIRLVTTNEELLGTVESLECILLEALYHLNCMNIQRAWLAFRRAMVSAQLIGICRPHCPPPKKLDPDTNINPQVMWSNIVYMDRFLSLTLALPPGHTDVKPETTDTLLANGTARDTPRGWLEGLHSKIIAKILERNQLGLSERTMALTLEIDRDLRKAAESLPADFWRLPVLTADGKDADETFRETMRIRDQVTHFTLVNQLHLPYLLGPDTTNKQKQKQKHENEYSRSSCVYASREILTRINSFRAFYGISTCCGLADYLALIAGVTLILAHLDNHRYQETDQVLTHQRLGDRATMKQALDDMEANCDIYGDTVVGRCADLLRHLLRFEADAAQRQSHRLHKAQETEPEPESNHGDAGGDGDEDECNALFITSLYFGSIKIGRNGIQPVDTLAPVGAHVTQTQDLGADFTIGGIGSVHIDHSVAHVAKDCDSGQPTTSALVPAGLPMGDWITPSPQSEDIHAGTVSVSDCAQRQQHQLQLTNTMAPHEFMMQPDAISYPGGTAAMPMPAMVDDWAFSAVDTAFFDRLMMPGMTDVQAGAGAGAGTGALAPDWVRAAHANGDLAGP</sequence>
<dbReference type="PROSITE" id="PS00463">
    <property type="entry name" value="ZN2_CY6_FUNGAL_1"/>
    <property type="match status" value="1"/>
</dbReference>
<keyword evidence="2" id="KW-0805">Transcription regulation</keyword>
<dbReference type="PROSITE" id="PS50048">
    <property type="entry name" value="ZN2_CY6_FUNGAL_2"/>
    <property type="match status" value="1"/>
</dbReference>
<dbReference type="InterPro" id="IPR007219">
    <property type="entry name" value="XnlR_reg_dom"/>
</dbReference>
<comment type="caution">
    <text evidence="8">The sequence shown here is derived from an EMBL/GenBank/DDBJ whole genome shotgun (WGS) entry which is preliminary data.</text>
</comment>
<dbReference type="PANTHER" id="PTHR47840:SF1">
    <property type="entry name" value="ZN(II)2CYS6 TRANSCRIPTION FACTOR (EUROFUNG)"/>
    <property type="match status" value="1"/>
</dbReference>
<dbReference type="STRING" id="1182542.W9XLL0"/>
<dbReference type="Proteomes" id="UP000019478">
    <property type="component" value="Unassembled WGS sequence"/>
</dbReference>
<dbReference type="InterPro" id="IPR036864">
    <property type="entry name" value="Zn2-C6_fun-type_DNA-bd_sf"/>
</dbReference>
<proteinExistence type="predicted"/>
<feature type="compositionally biased region" description="Polar residues" evidence="6">
    <location>
        <begin position="156"/>
        <end position="169"/>
    </location>
</feature>
<keyword evidence="9" id="KW-1185">Reference proteome</keyword>
<dbReference type="GO" id="GO:0006351">
    <property type="term" value="P:DNA-templated transcription"/>
    <property type="evidence" value="ECO:0007669"/>
    <property type="project" value="InterPro"/>
</dbReference>
<dbReference type="eggNOG" id="ENOG502SJ8Q">
    <property type="taxonomic scope" value="Eukaryota"/>
</dbReference>
<dbReference type="OrthoDB" id="5392779at2759"/>
<dbReference type="Gene3D" id="4.10.240.10">
    <property type="entry name" value="Zn(2)-C6 fungal-type DNA-binding domain"/>
    <property type="match status" value="1"/>
</dbReference>
<dbReference type="GeneID" id="19171496"/>
<keyword evidence="5" id="KW-0539">Nucleus</keyword>
<keyword evidence="1" id="KW-0479">Metal-binding</keyword>
<dbReference type="GO" id="GO:0003677">
    <property type="term" value="F:DNA binding"/>
    <property type="evidence" value="ECO:0007669"/>
    <property type="project" value="UniProtKB-KW"/>
</dbReference>
<dbReference type="PANTHER" id="PTHR47840">
    <property type="entry name" value="ZN(II)2CYS6 TRANSCRIPTION FACTOR (EUROFUNG)-RELATED"/>
    <property type="match status" value="1"/>
</dbReference>
<feature type="compositionally biased region" description="Low complexity" evidence="6">
    <location>
        <begin position="118"/>
        <end position="137"/>
    </location>
</feature>
<feature type="domain" description="Zn(2)-C6 fungal-type" evidence="7">
    <location>
        <begin position="24"/>
        <end position="57"/>
    </location>
</feature>
<evidence type="ECO:0000256" key="5">
    <source>
        <dbReference type="ARBA" id="ARBA00023242"/>
    </source>
</evidence>
<dbReference type="GO" id="GO:0000981">
    <property type="term" value="F:DNA-binding transcription factor activity, RNA polymerase II-specific"/>
    <property type="evidence" value="ECO:0007669"/>
    <property type="project" value="InterPro"/>
</dbReference>
<keyword evidence="4" id="KW-0804">Transcription</keyword>
<gene>
    <name evidence="8" type="ORF">A1O3_07396</name>
</gene>
<dbReference type="SMART" id="SM00906">
    <property type="entry name" value="Fungal_trans"/>
    <property type="match status" value="1"/>
</dbReference>
<evidence type="ECO:0000256" key="4">
    <source>
        <dbReference type="ARBA" id="ARBA00023163"/>
    </source>
</evidence>
<evidence type="ECO:0000256" key="1">
    <source>
        <dbReference type="ARBA" id="ARBA00022723"/>
    </source>
</evidence>
<feature type="region of interest" description="Disordered" evidence="6">
    <location>
        <begin position="116"/>
        <end position="178"/>
    </location>
</feature>
<dbReference type="SUPFAM" id="SSF57701">
    <property type="entry name" value="Zn2/Cys6 DNA-binding domain"/>
    <property type="match status" value="1"/>
</dbReference>
<dbReference type="RefSeq" id="XP_007735696.1">
    <property type="nucleotide sequence ID" value="XM_007737506.1"/>
</dbReference>
<evidence type="ECO:0000256" key="2">
    <source>
        <dbReference type="ARBA" id="ARBA00023015"/>
    </source>
</evidence>